<keyword evidence="7" id="KW-1278">Translocase</keyword>
<keyword evidence="8" id="KW-0472">Membrane</keyword>
<dbReference type="GO" id="GO:0005886">
    <property type="term" value="C:plasma membrane"/>
    <property type="evidence" value="ECO:0007669"/>
    <property type="project" value="UniProtKB-SubCell"/>
</dbReference>
<keyword evidence="5" id="KW-0547">Nucleotide-binding</keyword>
<dbReference type="PROSITE" id="PS50893">
    <property type="entry name" value="ABC_TRANSPORTER_2"/>
    <property type="match status" value="2"/>
</dbReference>
<dbReference type="Gene3D" id="3.40.50.300">
    <property type="entry name" value="P-loop containing nucleotide triphosphate hydrolases"/>
    <property type="match status" value="2"/>
</dbReference>
<dbReference type="OrthoDB" id="7757085at2"/>
<evidence type="ECO:0000256" key="3">
    <source>
        <dbReference type="ARBA" id="ARBA00022475"/>
    </source>
</evidence>
<dbReference type="SUPFAM" id="SSF52540">
    <property type="entry name" value="P-loop containing nucleoside triphosphate hydrolases"/>
    <property type="match status" value="2"/>
</dbReference>
<evidence type="ECO:0000256" key="6">
    <source>
        <dbReference type="ARBA" id="ARBA00022840"/>
    </source>
</evidence>
<name>A0A1H6LRY0_MYCRU</name>
<keyword evidence="3" id="KW-1003">Cell membrane</keyword>
<evidence type="ECO:0000313" key="10">
    <source>
        <dbReference type="EMBL" id="SEH91499.1"/>
    </source>
</evidence>
<dbReference type="AlphaFoldDB" id="A0A1H6LRY0"/>
<dbReference type="CDD" id="cd03215">
    <property type="entry name" value="ABC_Carb_Monos_II"/>
    <property type="match status" value="1"/>
</dbReference>
<evidence type="ECO:0000256" key="5">
    <source>
        <dbReference type="ARBA" id="ARBA00022741"/>
    </source>
</evidence>
<dbReference type="InterPro" id="IPR003593">
    <property type="entry name" value="AAA+_ATPase"/>
</dbReference>
<feature type="domain" description="ABC transporter" evidence="9">
    <location>
        <begin position="267"/>
        <end position="511"/>
    </location>
</feature>
<dbReference type="EMBL" id="LT629971">
    <property type="protein sequence ID" value="SEH91499.1"/>
    <property type="molecule type" value="Genomic_DNA"/>
</dbReference>
<keyword evidence="2" id="KW-0813">Transport</keyword>
<proteinExistence type="predicted"/>
<evidence type="ECO:0000256" key="8">
    <source>
        <dbReference type="ARBA" id="ARBA00023136"/>
    </source>
</evidence>
<dbReference type="PANTHER" id="PTHR43790">
    <property type="entry name" value="CARBOHYDRATE TRANSPORT ATP-BINDING PROTEIN MG119-RELATED"/>
    <property type="match status" value="1"/>
</dbReference>
<dbReference type="FunFam" id="3.40.50.300:FF:000127">
    <property type="entry name" value="Ribose import ATP-binding protein RbsA"/>
    <property type="match status" value="1"/>
</dbReference>
<evidence type="ECO:0000259" key="9">
    <source>
        <dbReference type="PROSITE" id="PS50893"/>
    </source>
</evidence>
<feature type="domain" description="ABC transporter" evidence="9">
    <location>
        <begin position="8"/>
        <end position="243"/>
    </location>
</feature>
<reference evidence="11" key="1">
    <citation type="submission" date="2016-10" db="EMBL/GenBank/DDBJ databases">
        <authorList>
            <person name="Varghese N."/>
            <person name="Submissions S."/>
        </authorList>
    </citation>
    <scope>NUCLEOTIDE SEQUENCE [LARGE SCALE GENOMIC DNA]</scope>
    <source>
        <strain evidence="11">DSM 45405</strain>
    </source>
</reference>
<keyword evidence="6 10" id="KW-0067">ATP-binding</keyword>
<sequence length="512" mass="54791">MNAPPAVVDMRDVTVDFPGVRALDGVDFRLLPGEIHALMGENGAGKSTLIKALTGVYGVDAGTITVGGVEQRFTSPRQAQDAGISTVYQEVNLCTNLTVAENILLGREPRRLGRIDHRAMNRRAAELLGGLDLAIEPTSTLGDHPIALQQLVAIARATAVQARVLILDEPTSSLDADEVAELFRVMRRLRDGGTAVLFVSHFLDQVYEISDRMTVLRNGRRVGEYLTAELDRVQLVAAMLGHELGLLEEIGEAKAESADDRAAATGLHTEETVLSARGLGRAPVVHPTDLDIHRGEVVGLAGLLGSGRTELARLLFGADRASSGTTTVKGTDVHLRSPRAAIAKGIAFSSEDRKGQGIIGDLTVRDNLVLALQARRGFARPLSAKAKDDLVARYLDALDIRPRDPDALVKNLSGGNQQKVLLARWLITEPQLFILDEPTRGIDVGAKAQIQKLVADLAVDGMGVVFISAELDEVVRISDRIAVLRDGHCIATVGSECSVRELTSLIAGGADR</sequence>
<organism evidence="10 11">
    <name type="scientific">Mycolicibacterium rutilum</name>
    <name type="common">Mycobacterium rutilum</name>
    <dbReference type="NCBI Taxonomy" id="370526"/>
    <lineage>
        <taxon>Bacteria</taxon>
        <taxon>Bacillati</taxon>
        <taxon>Actinomycetota</taxon>
        <taxon>Actinomycetes</taxon>
        <taxon>Mycobacteriales</taxon>
        <taxon>Mycobacteriaceae</taxon>
        <taxon>Mycolicibacterium</taxon>
    </lineage>
</organism>
<keyword evidence="11" id="KW-1185">Reference proteome</keyword>
<dbReference type="GO" id="GO:0016887">
    <property type="term" value="F:ATP hydrolysis activity"/>
    <property type="evidence" value="ECO:0007669"/>
    <property type="project" value="InterPro"/>
</dbReference>
<dbReference type="SMART" id="SM00382">
    <property type="entry name" value="AAA"/>
    <property type="match status" value="2"/>
</dbReference>
<dbReference type="InterPro" id="IPR017871">
    <property type="entry name" value="ABC_transporter-like_CS"/>
</dbReference>
<evidence type="ECO:0000256" key="4">
    <source>
        <dbReference type="ARBA" id="ARBA00022737"/>
    </source>
</evidence>
<evidence type="ECO:0000256" key="7">
    <source>
        <dbReference type="ARBA" id="ARBA00022967"/>
    </source>
</evidence>
<dbReference type="STRING" id="370526.SAMN04489835_5636"/>
<dbReference type="PROSITE" id="PS00211">
    <property type="entry name" value="ABC_TRANSPORTER_1"/>
    <property type="match status" value="1"/>
</dbReference>
<dbReference type="InterPro" id="IPR027417">
    <property type="entry name" value="P-loop_NTPase"/>
</dbReference>
<comment type="subcellular location">
    <subcellularLocation>
        <location evidence="1">Cell membrane</location>
        <topology evidence="1">Peripheral membrane protein</topology>
    </subcellularLocation>
</comment>
<dbReference type="PANTHER" id="PTHR43790:SF9">
    <property type="entry name" value="GALACTOFURANOSE TRANSPORTER ATP-BINDING PROTEIN YTFR"/>
    <property type="match status" value="1"/>
</dbReference>
<dbReference type="Pfam" id="PF00005">
    <property type="entry name" value="ABC_tran"/>
    <property type="match status" value="2"/>
</dbReference>
<evidence type="ECO:0000256" key="2">
    <source>
        <dbReference type="ARBA" id="ARBA00022448"/>
    </source>
</evidence>
<gene>
    <name evidence="10" type="ORF">SAMN04489835_5636</name>
</gene>
<accession>A0A1H6LRY0</accession>
<dbReference type="RefSeq" id="WP_083410003.1">
    <property type="nucleotide sequence ID" value="NZ_LT629971.1"/>
</dbReference>
<evidence type="ECO:0000256" key="1">
    <source>
        <dbReference type="ARBA" id="ARBA00004202"/>
    </source>
</evidence>
<evidence type="ECO:0000313" key="11">
    <source>
        <dbReference type="Proteomes" id="UP000182915"/>
    </source>
</evidence>
<dbReference type="Proteomes" id="UP000182915">
    <property type="component" value="Chromosome I"/>
</dbReference>
<dbReference type="InterPro" id="IPR003439">
    <property type="entry name" value="ABC_transporter-like_ATP-bd"/>
</dbReference>
<keyword evidence="4" id="KW-0677">Repeat</keyword>
<protein>
    <submittedName>
        <fullName evidence="10">Monosaccharide ABC transporter ATP-binding protein, CUT2 family</fullName>
    </submittedName>
</protein>
<dbReference type="GO" id="GO:0005524">
    <property type="term" value="F:ATP binding"/>
    <property type="evidence" value="ECO:0007669"/>
    <property type="project" value="UniProtKB-KW"/>
</dbReference>
<dbReference type="InterPro" id="IPR050107">
    <property type="entry name" value="ABC_carbohydrate_import_ATPase"/>
</dbReference>
<dbReference type="CDD" id="cd03216">
    <property type="entry name" value="ABC_Carb_Monos_I"/>
    <property type="match status" value="1"/>
</dbReference>